<keyword evidence="1" id="KW-1133">Transmembrane helix</keyword>
<keyword evidence="1" id="KW-0472">Membrane</keyword>
<feature type="transmembrane region" description="Helical" evidence="1">
    <location>
        <begin position="12"/>
        <end position="32"/>
    </location>
</feature>
<evidence type="ECO:0000259" key="2">
    <source>
        <dbReference type="Pfam" id="PF07811"/>
    </source>
</evidence>
<dbReference type="Proteomes" id="UP000572072">
    <property type="component" value="Unassembled WGS sequence"/>
</dbReference>
<gene>
    <name evidence="3" type="ORF">F0262_03765</name>
</gene>
<comment type="caution">
    <text evidence="3">The sequence shown here is derived from an EMBL/GenBank/DDBJ whole genome shotgun (WGS) entry which is preliminary data.</text>
</comment>
<dbReference type="Pfam" id="PF07811">
    <property type="entry name" value="TadE"/>
    <property type="match status" value="1"/>
</dbReference>
<sequence>MSKAQRNQSKGFASIEMVIIAPLMLIVAMGIFELTQLLQANSIIVNVSREGASLISRSSTETPQEVMDVVASTSSPIDLSSKGAIYISLVVGRQNQSPYLSRQIRWNQSGLTIASQVWSSCGSWQSNGECNLGSPKPVLSNFPIALDDSEIVYVVEVFYDYDPVSTFVFDSSFTIGEVTYL</sequence>
<proteinExistence type="predicted"/>
<dbReference type="InterPro" id="IPR012495">
    <property type="entry name" value="TadE-like_dom"/>
</dbReference>
<keyword evidence="1" id="KW-0812">Transmembrane</keyword>
<evidence type="ECO:0000313" key="4">
    <source>
        <dbReference type="Proteomes" id="UP000572072"/>
    </source>
</evidence>
<evidence type="ECO:0000256" key="1">
    <source>
        <dbReference type="SAM" id="Phobius"/>
    </source>
</evidence>
<organism evidence="3 4">
    <name type="scientific">Vibrio rotiferianus</name>
    <dbReference type="NCBI Taxonomy" id="190895"/>
    <lineage>
        <taxon>Bacteria</taxon>
        <taxon>Pseudomonadati</taxon>
        <taxon>Pseudomonadota</taxon>
        <taxon>Gammaproteobacteria</taxon>
        <taxon>Vibrionales</taxon>
        <taxon>Vibrionaceae</taxon>
        <taxon>Vibrio</taxon>
    </lineage>
</organism>
<protein>
    <submittedName>
        <fullName evidence="3">Pilus assembly protein</fullName>
    </submittedName>
</protein>
<reference evidence="3 4" key="1">
    <citation type="submission" date="2019-08" db="EMBL/GenBank/DDBJ databases">
        <title>Draft genome sequencing and comparative genomics of hatchery-associated Vibrios.</title>
        <authorList>
            <person name="Kehlet-Delgado H."/>
            <person name="Mueller R.S."/>
        </authorList>
    </citation>
    <scope>NUCLEOTIDE SEQUENCE [LARGE SCALE GENOMIC DNA]</scope>
    <source>
        <strain evidence="3 4">00-78-3</strain>
    </source>
</reference>
<accession>A0A7Y4DZV0</accession>
<dbReference type="EMBL" id="VTYN01000003">
    <property type="protein sequence ID" value="NOH47171.1"/>
    <property type="molecule type" value="Genomic_DNA"/>
</dbReference>
<evidence type="ECO:0000313" key="3">
    <source>
        <dbReference type="EMBL" id="NOH47171.1"/>
    </source>
</evidence>
<feature type="domain" description="TadE-like" evidence="2">
    <location>
        <begin position="11"/>
        <end position="52"/>
    </location>
</feature>
<dbReference type="RefSeq" id="WP_171357096.1">
    <property type="nucleotide sequence ID" value="NZ_JBEWWM010000009.1"/>
</dbReference>
<name>A0A7Y4DZV0_9VIBR</name>
<dbReference type="AlphaFoldDB" id="A0A7Y4DZV0"/>